<keyword evidence="2" id="KW-1185">Reference proteome</keyword>
<evidence type="ECO:0000313" key="1">
    <source>
        <dbReference type="EMBL" id="CUQ66615.1"/>
    </source>
</evidence>
<dbReference type="EMBL" id="LN885086">
    <property type="protein sequence ID" value="CUQ66615.1"/>
    <property type="molecule type" value="Genomic_DNA"/>
</dbReference>
<accession>A0A0S4KQI2</accession>
<dbReference type="Proteomes" id="UP000066284">
    <property type="component" value="Chromosome 1"/>
</dbReference>
<dbReference type="AlphaFoldDB" id="A0A0S4KQI2"/>
<name>A0A0S4KQI2_9BACT</name>
<proteinExistence type="predicted"/>
<organism evidence="1 2">
    <name type="scientific">Candidatus Nitrospira inopinata</name>
    <dbReference type="NCBI Taxonomy" id="1715989"/>
    <lineage>
        <taxon>Bacteria</taxon>
        <taxon>Pseudomonadati</taxon>
        <taxon>Nitrospirota</taxon>
        <taxon>Nitrospiria</taxon>
        <taxon>Nitrospirales</taxon>
        <taxon>Nitrospiraceae</taxon>
        <taxon>Nitrospira</taxon>
    </lineage>
</organism>
<evidence type="ECO:0000313" key="2">
    <source>
        <dbReference type="Proteomes" id="UP000066284"/>
    </source>
</evidence>
<dbReference type="KEGG" id="nio:NITINOP_1640"/>
<protein>
    <submittedName>
        <fullName evidence="1">Uncharacterized protein</fullName>
    </submittedName>
</protein>
<sequence length="103" mass="11633">MIKKGEKRAVVLVRLPFRQPFLAASLGFTLFGFPPNAGFLVKAATLQFAKQSFSRQFLFGDFERLFDIVIEDFNFHRFVLSLSYVIVPLEALTQQGAECNTAP</sequence>
<gene>
    <name evidence="1" type="ORF">NITINOP_1640</name>
</gene>
<reference evidence="2" key="1">
    <citation type="submission" date="2015-09" db="EMBL/GenBank/DDBJ databases">
        <authorList>
            <person name="Daims H."/>
        </authorList>
    </citation>
    <scope>NUCLEOTIDE SEQUENCE [LARGE SCALE GENOMIC DNA]</scope>
</reference>